<dbReference type="OrthoDB" id="675629at2"/>
<dbReference type="AlphaFoldDB" id="A0A143PIM9"/>
<dbReference type="PATRIC" id="fig|1813736.3.peg.1665"/>
<proteinExistence type="predicted"/>
<evidence type="ECO:0000313" key="2">
    <source>
        <dbReference type="Proteomes" id="UP000076079"/>
    </source>
</evidence>
<dbReference type="STRING" id="1855912.LuPra_01605"/>
<organism evidence="1 2">
    <name type="scientific">Luteitalea pratensis</name>
    <dbReference type="NCBI Taxonomy" id="1855912"/>
    <lineage>
        <taxon>Bacteria</taxon>
        <taxon>Pseudomonadati</taxon>
        <taxon>Acidobacteriota</taxon>
        <taxon>Vicinamibacteria</taxon>
        <taxon>Vicinamibacterales</taxon>
        <taxon>Vicinamibacteraceae</taxon>
        <taxon>Luteitalea</taxon>
    </lineage>
</organism>
<dbReference type="EMBL" id="CP015136">
    <property type="protein sequence ID" value="AMY08405.1"/>
    <property type="molecule type" value="Genomic_DNA"/>
</dbReference>
<evidence type="ECO:0000313" key="1">
    <source>
        <dbReference type="EMBL" id="AMY08405.1"/>
    </source>
</evidence>
<reference evidence="2" key="2">
    <citation type="submission" date="2016-04" db="EMBL/GenBank/DDBJ databases">
        <title>First Complete Genome Sequence of a Subdivision 6 Acidobacterium.</title>
        <authorList>
            <person name="Huang S."/>
            <person name="Vieira S."/>
            <person name="Bunk B."/>
            <person name="Riedel T."/>
            <person name="Sproeer C."/>
            <person name="Overmann J."/>
        </authorList>
    </citation>
    <scope>NUCLEOTIDE SEQUENCE [LARGE SCALE GENOMIC DNA]</scope>
    <source>
        <strain evidence="2">DSM 100886 HEG_-6_39</strain>
    </source>
</reference>
<gene>
    <name evidence="1" type="ORF">LuPra_01605</name>
</gene>
<accession>A0A143PIM9</accession>
<protein>
    <recommendedName>
        <fullName evidence="3">DUF4280 domain-containing protein</fullName>
    </recommendedName>
</protein>
<reference evidence="1 2" key="1">
    <citation type="journal article" date="2016" name="Genome Announc.">
        <title>First Complete Genome Sequence of a Subdivision 6 Acidobacterium Strain.</title>
        <authorList>
            <person name="Huang S."/>
            <person name="Vieira S."/>
            <person name="Bunk B."/>
            <person name="Riedel T."/>
            <person name="Sproer C."/>
            <person name="Overmann J."/>
        </authorList>
    </citation>
    <scope>NUCLEOTIDE SEQUENCE [LARGE SCALE GENOMIC DNA]</scope>
    <source>
        <strain evidence="2">DSM 100886 HEG_-6_39</strain>
    </source>
</reference>
<keyword evidence="2" id="KW-1185">Reference proteome</keyword>
<evidence type="ECO:0008006" key="3">
    <source>
        <dbReference type="Google" id="ProtNLM"/>
    </source>
</evidence>
<name>A0A143PIM9_LUTPR</name>
<dbReference type="RefSeq" id="WP_110170253.1">
    <property type="nucleotide sequence ID" value="NZ_CP015136.1"/>
</dbReference>
<sequence>MPGFLLHAGATVLCAHGGQAQATAPNPRVLVSGMPIVTMAAPHVVAGCPFVAGVVPSPCVTAQWMMGATRVLAAGQPVLLFDSQAVCVPNGTPLSVVQTQTRVTGM</sequence>
<dbReference type="KEGG" id="abac:LuPra_01605"/>
<dbReference type="Proteomes" id="UP000076079">
    <property type="component" value="Chromosome"/>
</dbReference>